<protein>
    <recommendedName>
        <fullName evidence="3">F-box domain-containing protein</fullName>
    </recommendedName>
</protein>
<evidence type="ECO:0000313" key="1">
    <source>
        <dbReference type="EMBL" id="KAG8631239.1"/>
    </source>
</evidence>
<dbReference type="Proteomes" id="UP000809789">
    <property type="component" value="Unassembled WGS sequence"/>
</dbReference>
<evidence type="ECO:0000313" key="2">
    <source>
        <dbReference type="Proteomes" id="UP000809789"/>
    </source>
</evidence>
<accession>A0A8K0L9Z9</accession>
<keyword evidence="2" id="KW-1185">Reference proteome</keyword>
<name>A0A8K0L9Z9_9PEZI</name>
<sequence>MIQLLRPASHGHHRKYRISGQVKHFLQLPSAAIDFRNKGSFRLWNLSSNMLMSWMLTMASLARKSAVTSLEQLPPEIIQSIFSYCPNPHLPLASLAIAAKLSTERMFTRCGISLLLKDVPVATDDDQPTEDPTPTPHTRAEIETLLRCRWLTWPRFQTILRAVLTTFLSHHPSTISLVPALLFDEPHLQPPLSFTTLDATISLPSRLLHGPWTPSKSSFLHYLTFLNLTIDWSTTTLGETATLGLAEAIESKSRLAVASLLTEHLGLRPAQAHLRSAILQHGCDPTIVFHLLSAAVRAKARTRRELGPGQGSDVNTLDPSIWAWLKRLEGTGDQRAGWLKGALRAAGDAMKVTAARAEGLHEELVGVCGKERDGVERIEMWWGGGGGEVEEEGGE</sequence>
<evidence type="ECO:0008006" key="3">
    <source>
        <dbReference type="Google" id="ProtNLM"/>
    </source>
</evidence>
<dbReference type="AlphaFoldDB" id="A0A8K0L9Z9"/>
<gene>
    <name evidence="1" type="ORF">KVT40_000379</name>
</gene>
<reference evidence="1" key="1">
    <citation type="submission" date="2021-07" db="EMBL/GenBank/DDBJ databases">
        <title>Elsinoe batatas strain:CRI-CJ2 Genome sequencing and assembly.</title>
        <authorList>
            <person name="Huang L."/>
        </authorList>
    </citation>
    <scope>NUCLEOTIDE SEQUENCE</scope>
    <source>
        <strain evidence="1">CRI-CJ2</strain>
    </source>
</reference>
<dbReference type="OrthoDB" id="1875589at2759"/>
<proteinExistence type="predicted"/>
<comment type="caution">
    <text evidence="1">The sequence shown here is derived from an EMBL/GenBank/DDBJ whole genome shotgun (WGS) entry which is preliminary data.</text>
</comment>
<dbReference type="EMBL" id="JAESVG020000001">
    <property type="protein sequence ID" value="KAG8631239.1"/>
    <property type="molecule type" value="Genomic_DNA"/>
</dbReference>
<organism evidence="1 2">
    <name type="scientific">Elsinoe batatas</name>
    <dbReference type="NCBI Taxonomy" id="2601811"/>
    <lineage>
        <taxon>Eukaryota</taxon>
        <taxon>Fungi</taxon>
        <taxon>Dikarya</taxon>
        <taxon>Ascomycota</taxon>
        <taxon>Pezizomycotina</taxon>
        <taxon>Dothideomycetes</taxon>
        <taxon>Dothideomycetidae</taxon>
        <taxon>Myriangiales</taxon>
        <taxon>Elsinoaceae</taxon>
        <taxon>Elsinoe</taxon>
    </lineage>
</organism>